<protein>
    <submittedName>
        <fullName evidence="1">Uncharacterized protein</fullName>
    </submittedName>
</protein>
<comment type="caution">
    <text evidence="1">The sequence shown here is derived from an EMBL/GenBank/DDBJ whole genome shotgun (WGS) entry which is preliminary data.</text>
</comment>
<evidence type="ECO:0000313" key="2">
    <source>
        <dbReference type="Proteomes" id="UP000828390"/>
    </source>
</evidence>
<organism evidence="1 2">
    <name type="scientific">Dreissena polymorpha</name>
    <name type="common">Zebra mussel</name>
    <name type="synonym">Mytilus polymorpha</name>
    <dbReference type="NCBI Taxonomy" id="45954"/>
    <lineage>
        <taxon>Eukaryota</taxon>
        <taxon>Metazoa</taxon>
        <taxon>Spiralia</taxon>
        <taxon>Lophotrochozoa</taxon>
        <taxon>Mollusca</taxon>
        <taxon>Bivalvia</taxon>
        <taxon>Autobranchia</taxon>
        <taxon>Heteroconchia</taxon>
        <taxon>Euheterodonta</taxon>
        <taxon>Imparidentia</taxon>
        <taxon>Neoheterodontei</taxon>
        <taxon>Myida</taxon>
        <taxon>Dreissenoidea</taxon>
        <taxon>Dreissenidae</taxon>
        <taxon>Dreissena</taxon>
    </lineage>
</organism>
<dbReference type="AlphaFoldDB" id="A0A9D4JV32"/>
<keyword evidence="2" id="KW-1185">Reference proteome</keyword>
<proteinExistence type="predicted"/>
<reference evidence="1" key="2">
    <citation type="submission" date="2020-11" db="EMBL/GenBank/DDBJ databases">
        <authorList>
            <person name="McCartney M.A."/>
            <person name="Auch B."/>
            <person name="Kono T."/>
            <person name="Mallez S."/>
            <person name="Becker A."/>
            <person name="Gohl D.M."/>
            <person name="Silverstein K.A.T."/>
            <person name="Koren S."/>
            <person name="Bechman K.B."/>
            <person name="Herman A."/>
            <person name="Abrahante J.E."/>
            <person name="Garbe J."/>
        </authorList>
    </citation>
    <scope>NUCLEOTIDE SEQUENCE</scope>
    <source>
        <strain evidence="1">Duluth1</strain>
        <tissue evidence="1">Whole animal</tissue>
    </source>
</reference>
<dbReference type="Proteomes" id="UP000828390">
    <property type="component" value="Unassembled WGS sequence"/>
</dbReference>
<accession>A0A9D4JV32</accession>
<name>A0A9D4JV32_DREPO</name>
<sequence>MDLCKQQGWRTWLFPVEALGTTGRERRVAIQRLSQAAERASSWLWLRREEKSWRQSTNTQ</sequence>
<dbReference type="EMBL" id="JAIWYP010000005">
    <property type="protein sequence ID" value="KAH3825186.1"/>
    <property type="molecule type" value="Genomic_DNA"/>
</dbReference>
<evidence type="ECO:0000313" key="1">
    <source>
        <dbReference type="EMBL" id="KAH3825186.1"/>
    </source>
</evidence>
<gene>
    <name evidence="1" type="ORF">DPMN_127059</name>
</gene>
<reference evidence="1" key="1">
    <citation type="journal article" date="2019" name="bioRxiv">
        <title>The Genome of the Zebra Mussel, Dreissena polymorpha: A Resource for Invasive Species Research.</title>
        <authorList>
            <person name="McCartney M.A."/>
            <person name="Auch B."/>
            <person name="Kono T."/>
            <person name="Mallez S."/>
            <person name="Zhang Y."/>
            <person name="Obille A."/>
            <person name="Becker A."/>
            <person name="Abrahante J.E."/>
            <person name="Garbe J."/>
            <person name="Badalamenti J.P."/>
            <person name="Herman A."/>
            <person name="Mangelson H."/>
            <person name="Liachko I."/>
            <person name="Sullivan S."/>
            <person name="Sone E.D."/>
            <person name="Koren S."/>
            <person name="Silverstein K.A.T."/>
            <person name="Beckman K.B."/>
            <person name="Gohl D.M."/>
        </authorList>
    </citation>
    <scope>NUCLEOTIDE SEQUENCE</scope>
    <source>
        <strain evidence="1">Duluth1</strain>
        <tissue evidence="1">Whole animal</tissue>
    </source>
</reference>